<evidence type="ECO:0000256" key="2">
    <source>
        <dbReference type="SAM" id="Coils"/>
    </source>
</evidence>
<evidence type="ECO:0000313" key="5">
    <source>
        <dbReference type="EnsemblMetazoa" id="XP_020896782.1"/>
    </source>
</evidence>
<dbReference type="RefSeq" id="XP_020896782.1">
    <property type="nucleotide sequence ID" value="XM_021041123.1"/>
</dbReference>
<reference evidence="5" key="1">
    <citation type="submission" date="2022-11" db="UniProtKB">
        <authorList>
            <consortium name="EnsemblMetazoa"/>
        </authorList>
    </citation>
    <scope>IDENTIFICATION</scope>
</reference>
<dbReference type="GeneID" id="110235649"/>
<evidence type="ECO:0000256" key="3">
    <source>
        <dbReference type="SAM" id="SignalP"/>
    </source>
</evidence>
<dbReference type="PANTHER" id="PTHR32046:SF14">
    <property type="match status" value="1"/>
</dbReference>
<dbReference type="PANTHER" id="PTHR32046">
    <property type="entry name" value="G DOMAIN-CONTAINING PROTEIN"/>
    <property type="match status" value="1"/>
</dbReference>
<feature type="signal peptide" evidence="3">
    <location>
        <begin position="1"/>
        <end position="17"/>
    </location>
</feature>
<dbReference type="Pfam" id="PF00735">
    <property type="entry name" value="Septin"/>
    <property type="match status" value="1"/>
</dbReference>
<evidence type="ECO:0000259" key="4">
    <source>
        <dbReference type="Pfam" id="PF00735"/>
    </source>
</evidence>
<feature type="domain" description="Septin-type G" evidence="4">
    <location>
        <begin position="70"/>
        <end position="150"/>
    </location>
</feature>
<keyword evidence="1" id="KW-0547">Nucleotide-binding</keyword>
<accession>A0A913X013</accession>
<dbReference type="OrthoDB" id="8954335at2759"/>
<dbReference type="CDD" id="cd00882">
    <property type="entry name" value="Ras_like_GTPase"/>
    <property type="match status" value="1"/>
</dbReference>
<organism evidence="5 6">
    <name type="scientific">Exaiptasia diaphana</name>
    <name type="common">Tropical sea anemone</name>
    <name type="synonym">Aiptasia pulchella</name>
    <dbReference type="NCBI Taxonomy" id="2652724"/>
    <lineage>
        <taxon>Eukaryota</taxon>
        <taxon>Metazoa</taxon>
        <taxon>Cnidaria</taxon>
        <taxon>Anthozoa</taxon>
        <taxon>Hexacorallia</taxon>
        <taxon>Actiniaria</taxon>
        <taxon>Aiptasiidae</taxon>
        <taxon>Exaiptasia</taxon>
    </lineage>
</organism>
<dbReference type="Gene3D" id="3.40.50.300">
    <property type="entry name" value="P-loop containing nucleotide triphosphate hydrolases"/>
    <property type="match status" value="1"/>
</dbReference>
<sequence>MWMWSTLKSWFAQLTSTNFSVESATSRISGSITIEKPKITVTLSDEDKNIRKITVGDVRVTHRGDHGKVLMLLGATGSGKSTLINGFVNYVKQVEYKDPYRYELISDETSDSQAKSQTKWITAYTFSKKDSSLNLPYTLTIIDTPGYGDTRGLERDKEITKQIKEFFSIKGPQGLDHIDGIGFVVQAPLARLTPTQKYIFKSILSIFGKDIFQNIFLMITFADGSTPPVLSAIDEESIEFKKACKFNNSAHFPDEGGSNVAGNEYQCNAFNEMFWEMGKKSFENFLQILGQTESVSLQLTREVLQEREHLECLIEDLQQKIRIGLFKVDQLHQEELVLIRHVKEIETNKDFDYWIEETRQKKVDLKHGEHVTNCLFCHSTCHYPCRIPKDEDKMNCAAMVDHDHCKVCPNKCSWNMHFNNGYRFKLYTENVKKTSRELKKRYEVAKEKKSEKERIMSGLSTELEVMHYGVFFNIRKVRASLERLGAIALRPNPLSDVDYIDLLIRSEEMEAKEGWTNRVKAYTEVRRQVNVVSTVRNTEELLKKFKGAPVKQLSSWNYLKEALK</sequence>
<dbReference type="SUPFAM" id="SSF52540">
    <property type="entry name" value="P-loop containing nucleoside triphosphate hydrolases"/>
    <property type="match status" value="1"/>
</dbReference>
<keyword evidence="2" id="KW-0175">Coiled coil</keyword>
<feature type="coiled-coil region" evidence="2">
    <location>
        <begin position="428"/>
        <end position="455"/>
    </location>
</feature>
<dbReference type="InterPro" id="IPR027417">
    <property type="entry name" value="P-loop_NTPase"/>
</dbReference>
<dbReference type="KEGG" id="epa:110235649"/>
<comment type="similarity">
    <text evidence="1">Belongs to the TRAFAC class TrmE-Era-EngA-EngB-Septin-like GTPase superfamily. Septin GTPase family.</text>
</comment>
<name>A0A913X013_EXADI</name>
<dbReference type="EnsemblMetazoa" id="XM_021041123.1">
    <property type="protein sequence ID" value="XP_020896782.1"/>
    <property type="gene ID" value="LOC110235649"/>
</dbReference>
<dbReference type="OMA" id="YWNVHFN"/>
<keyword evidence="1" id="KW-0342">GTP-binding</keyword>
<protein>
    <recommendedName>
        <fullName evidence="4">Septin-type G domain-containing protein</fullName>
    </recommendedName>
</protein>
<keyword evidence="3" id="KW-0732">Signal</keyword>
<dbReference type="Proteomes" id="UP000887567">
    <property type="component" value="Unplaced"/>
</dbReference>
<dbReference type="AlphaFoldDB" id="A0A913X013"/>
<evidence type="ECO:0000313" key="6">
    <source>
        <dbReference type="Proteomes" id="UP000887567"/>
    </source>
</evidence>
<proteinExistence type="inferred from homology"/>
<dbReference type="InterPro" id="IPR030379">
    <property type="entry name" value="G_SEPTIN_dom"/>
</dbReference>
<feature type="chain" id="PRO_5036926796" description="Septin-type G domain-containing protein" evidence="3">
    <location>
        <begin position="18"/>
        <end position="564"/>
    </location>
</feature>
<dbReference type="GO" id="GO:0005525">
    <property type="term" value="F:GTP binding"/>
    <property type="evidence" value="ECO:0007669"/>
    <property type="project" value="UniProtKB-KW"/>
</dbReference>
<keyword evidence="6" id="KW-1185">Reference proteome</keyword>
<evidence type="ECO:0000256" key="1">
    <source>
        <dbReference type="RuleBase" id="RU004560"/>
    </source>
</evidence>